<dbReference type="Gene3D" id="1.10.533.10">
    <property type="entry name" value="Death Domain, Fas"/>
    <property type="match status" value="1"/>
</dbReference>
<reference evidence="2" key="1">
    <citation type="submission" date="2022-01" db="EMBL/GenBank/DDBJ databases">
        <authorList>
            <person name="Braso-Vives M."/>
        </authorList>
    </citation>
    <scope>NUCLEOTIDE SEQUENCE</scope>
</reference>
<evidence type="ECO:0000313" key="3">
    <source>
        <dbReference type="Proteomes" id="UP000838412"/>
    </source>
</evidence>
<dbReference type="GO" id="GO:0002020">
    <property type="term" value="F:protease binding"/>
    <property type="evidence" value="ECO:0007669"/>
    <property type="project" value="InterPro"/>
</dbReference>
<evidence type="ECO:0000259" key="1">
    <source>
        <dbReference type="PROSITE" id="PS50209"/>
    </source>
</evidence>
<feature type="domain" description="CARD" evidence="1">
    <location>
        <begin position="17"/>
        <end position="92"/>
    </location>
</feature>
<proteinExistence type="predicted"/>
<gene>
    <name evidence="2" type="primary">BCL10</name>
    <name evidence="2" type="ORF">BLAG_LOCUS19227</name>
</gene>
<dbReference type="GO" id="GO:0042981">
    <property type="term" value="P:regulation of apoptotic process"/>
    <property type="evidence" value="ECO:0007669"/>
    <property type="project" value="InterPro"/>
</dbReference>
<dbReference type="GO" id="GO:0070513">
    <property type="term" value="F:death domain binding"/>
    <property type="evidence" value="ECO:0007669"/>
    <property type="project" value="InterPro"/>
</dbReference>
<dbReference type="Pfam" id="PF00619">
    <property type="entry name" value="CARD"/>
    <property type="match status" value="1"/>
</dbReference>
<dbReference type="Proteomes" id="UP000838412">
    <property type="component" value="Chromosome 5"/>
</dbReference>
<dbReference type="AlphaFoldDB" id="A0A8K0EWF7"/>
<dbReference type="EMBL" id="OV696690">
    <property type="protein sequence ID" value="CAH1265156.1"/>
    <property type="molecule type" value="Genomic_DNA"/>
</dbReference>
<dbReference type="InterPro" id="IPR037939">
    <property type="entry name" value="CRADD"/>
</dbReference>
<dbReference type="InterPro" id="IPR011029">
    <property type="entry name" value="DEATH-like_dom_sf"/>
</dbReference>
<dbReference type="SUPFAM" id="SSF47986">
    <property type="entry name" value="DEATH domain"/>
    <property type="match status" value="1"/>
</dbReference>
<dbReference type="PANTHER" id="PTHR15034">
    <property type="entry name" value="DEATH DOMAIN-CONTAINING PROTEIN CRADD"/>
    <property type="match status" value="1"/>
</dbReference>
<keyword evidence="3" id="KW-1185">Reference proteome</keyword>
<sequence length="199" mass="22320">MAGGGCTQEFDDEEEYYHVLKKEVLENLRSELCDNRLEFEKLLPYLRSQRTLDRDAEEIIERRPTSAEKISKFIDLIQQGGPNAFDTMCEAMTKKRTQVHLVTKLLKEFDRIKADPPSNLRLVMTEGSSDAGFTGVRVVESRAGLPVPGAPGGPSVPSVDDNVIERRKDCFITCTCISIDTGNCKEVYSLERIVTMVLS</sequence>
<name>A0A8K0EWF7_BRALA</name>
<accession>A0A8K0EWF7</accession>
<dbReference type="OrthoDB" id="5984934at2759"/>
<organism evidence="2 3">
    <name type="scientific">Branchiostoma lanceolatum</name>
    <name type="common">Common lancelet</name>
    <name type="synonym">Amphioxus lanceolatum</name>
    <dbReference type="NCBI Taxonomy" id="7740"/>
    <lineage>
        <taxon>Eukaryota</taxon>
        <taxon>Metazoa</taxon>
        <taxon>Chordata</taxon>
        <taxon>Cephalochordata</taxon>
        <taxon>Leptocardii</taxon>
        <taxon>Amphioxiformes</taxon>
        <taxon>Branchiostomatidae</taxon>
        <taxon>Branchiostoma</taxon>
    </lineage>
</organism>
<dbReference type="InterPro" id="IPR001315">
    <property type="entry name" value="CARD"/>
</dbReference>
<dbReference type="PROSITE" id="PS50209">
    <property type="entry name" value="CARD"/>
    <property type="match status" value="1"/>
</dbReference>
<dbReference type="PANTHER" id="PTHR15034:SF5">
    <property type="entry name" value="DEATH DOMAIN-CONTAINING PROTEIN CRADD"/>
    <property type="match status" value="1"/>
</dbReference>
<protein>
    <submittedName>
        <fullName evidence="2">BCL10 protein</fullName>
    </submittedName>
</protein>
<evidence type="ECO:0000313" key="2">
    <source>
        <dbReference type="EMBL" id="CAH1265156.1"/>
    </source>
</evidence>